<proteinExistence type="predicted"/>
<dbReference type="STRING" id="1076549.HA45_22720"/>
<comment type="caution">
    <text evidence="1">The sequence shown here is derived from an EMBL/GenBank/DDBJ whole genome shotgun (WGS) entry which is preliminary data.</text>
</comment>
<evidence type="ECO:0000313" key="2">
    <source>
        <dbReference type="Proteomes" id="UP000232062"/>
    </source>
</evidence>
<protein>
    <submittedName>
        <fullName evidence="1">Uncharacterized protein</fullName>
    </submittedName>
</protein>
<accession>A0A2M9WDB4</accession>
<dbReference type="AlphaFoldDB" id="A0A2M9WDB4"/>
<dbReference type="EMBL" id="PIQI01000015">
    <property type="protein sequence ID" value="PJZ05507.1"/>
    <property type="molecule type" value="Genomic_DNA"/>
</dbReference>
<dbReference type="RefSeq" id="WP_100701683.1">
    <property type="nucleotide sequence ID" value="NZ_MLFP01000043.1"/>
</dbReference>
<name>A0A2M9WDB4_9GAMM</name>
<keyword evidence="2" id="KW-1185">Reference proteome</keyword>
<evidence type="ECO:0000313" key="1">
    <source>
        <dbReference type="EMBL" id="PJZ05507.1"/>
    </source>
</evidence>
<organism evidence="1 2">
    <name type="scientific">Pantoea rodasii</name>
    <dbReference type="NCBI Taxonomy" id="1076549"/>
    <lineage>
        <taxon>Bacteria</taxon>
        <taxon>Pseudomonadati</taxon>
        <taxon>Pseudomonadota</taxon>
        <taxon>Gammaproteobacteria</taxon>
        <taxon>Enterobacterales</taxon>
        <taxon>Erwiniaceae</taxon>
        <taxon>Pantoea</taxon>
    </lineage>
</organism>
<dbReference type="Proteomes" id="UP000232062">
    <property type="component" value="Unassembled WGS sequence"/>
</dbReference>
<dbReference type="OrthoDB" id="6544393at2"/>
<reference evidence="1 2" key="1">
    <citation type="submission" date="2017-11" db="EMBL/GenBank/DDBJ databases">
        <title>The genome sequence of Pantoea rodasii DSM 26611.</title>
        <authorList>
            <person name="Gao J."/>
            <person name="Mao X."/>
            <person name="Sun J."/>
        </authorList>
    </citation>
    <scope>NUCLEOTIDE SEQUENCE [LARGE SCALE GENOMIC DNA]</scope>
    <source>
        <strain evidence="1 2">DSM 26611</strain>
    </source>
</reference>
<gene>
    <name evidence="1" type="ORF">PRCB_10715</name>
</gene>
<sequence length="59" mass="6953">MNKRTRREQRIRLCALQLRYRKAWRTQASSCQLAAMLTEIEAIQQYLAADSLPQEALCR</sequence>